<name>A0A8H6K0T6_9PEZI</name>
<dbReference type="Gene3D" id="3.30.70.100">
    <property type="match status" value="1"/>
</dbReference>
<dbReference type="InterPro" id="IPR011008">
    <property type="entry name" value="Dimeric_a/b-barrel"/>
</dbReference>
<evidence type="ECO:0008006" key="4">
    <source>
        <dbReference type="Google" id="ProtNLM"/>
    </source>
</evidence>
<dbReference type="GO" id="GO:0016491">
    <property type="term" value="F:oxidoreductase activity"/>
    <property type="evidence" value="ECO:0007669"/>
    <property type="project" value="InterPro"/>
</dbReference>
<proteinExistence type="inferred from homology"/>
<dbReference type="InterPro" id="IPR009799">
    <property type="entry name" value="EthD_dom"/>
</dbReference>
<dbReference type="AlphaFoldDB" id="A0A8H6K0T6"/>
<comment type="caution">
    <text evidence="2">The sequence shown here is derived from an EMBL/GenBank/DDBJ whole genome shotgun (WGS) entry which is preliminary data.</text>
</comment>
<accession>A0A8H6K0T6</accession>
<comment type="similarity">
    <text evidence="1">Belongs to the tpcK family.</text>
</comment>
<dbReference type="SUPFAM" id="SSF54909">
    <property type="entry name" value="Dimeric alpha+beta barrel"/>
    <property type="match status" value="1"/>
</dbReference>
<dbReference type="PANTHER" id="PTHR40260:SF2">
    <property type="entry name" value="BLR8190 PROTEIN"/>
    <property type="match status" value="1"/>
</dbReference>
<keyword evidence="3" id="KW-1185">Reference proteome</keyword>
<dbReference type="EMBL" id="WIGO01000224">
    <property type="protein sequence ID" value="KAF6822957.1"/>
    <property type="molecule type" value="Genomic_DNA"/>
</dbReference>
<protein>
    <recommendedName>
        <fullName evidence="4">Ethyl tert-butyl ether degradation EthD</fullName>
    </recommendedName>
</protein>
<evidence type="ECO:0000313" key="3">
    <source>
        <dbReference type="Proteomes" id="UP000654918"/>
    </source>
</evidence>
<reference evidence="2" key="1">
    <citation type="journal article" date="2020" name="Phytopathology">
        <title>Genome Sequence Resources of Colletotrichum truncatum, C. plurivorum, C. musicola, and C. sojae: Four Species Pathogenic to Soybean (Glycine max).</title>
        <authorList>
            <person name="Rogerio F."/>
            <person name="Boufleur T.R."/>
            <person name="Ciampi-Guillardi M."/>
            <person name="Sukno S.A."/>
            <person name="Thon M.R."/>
            <person name="Massola Junior N.S."/>
            <person name="Baroncelli R."/>
        </authorList>
    </citation>
    <scope>NUCLEOTIDE SEQUENCE</scope>
    <source>
        <strain evidence="2">LFN00145</strain>
    </source>
</reference>
<gene>
    <name evidence="2" type="ORF">CPLU01_11710</name>
</gene>
<sequence>MSIAITVLFRNEPDAKYDIDYYVNNHMPMIQSLWSKYGVTGWSATKYTSGAEGSAPEFSFGSTVTWESEDQIATAFAGPEAKQIMGDVPKFSNTKPIFLFGETIRKEGK</sequence>
<evidence type="ECO:0000256" key="1">
    <source>
        <dbReference type="ARBA" id="ARBA00005986"/>
    </source>
</evidence>
<dbReference type="PANTHER" id="PTHR40260">
    <property type="entry name" value="BLR8190 PROTEIN"/>
    <property type="match status" value="1"/>
</dbReference>
<evidence type="ECO:0000313" key="2">
    <source>
        <dbReference type="EMBL" id="KAF6822957.1"/>
    </source>
</evidence>
<dbReference type="Proteomes" id="UP000654918">
    <property type="component" value="Unassembled WGS sequence"/>
</dbReference>
<dbReference type="NCBIfam" id="TIGR02118">
    <property type="entry name" value="EthD family reductase"/>
    <property type="match status" value="1"/>
</dbReference>
<organism evidence="2 3">
    <name type="scientific">Colletotrichum plurivorum</name>
    <dbReference type="NCBI Taxonomy" id="2175906"/>
    <lineage>
        <taxon>Eukaryota</taxon>
        <taxon>Fungi</taxon>
        <taxon>Dikarya</taxon>
        <taxon>Ascomycota</taxon>
        <taxon>Pezizomycotina</taxon>
        <taxon>Sordariomycetes</taxon>
        <taxon>Hypocreomycetidae</taxon>
        <taxon>Glomerellales</taxon>
        <taxon>Glomerellaceae</taxon>
        <taxon>Colletotrichum</taxon>
        <taxon>Colletotrichum orchidearum species complex</taxon>
    </lineage>
</organism>